<sequence>MDLVPLNFKNKCEIKNINELKNLLQCIIENINMIIILNTLSCYMFDNHCNKLNTIKMYKKAILIMSGITMQNENVYIGSSLPTNNNKYKNEDLFICTSNGNLYEFKINTIKIYTKISIEYKTIRKFIKVNNYPQHFSLISNKKYKKFKYNYKELKKIYDNENIIYHIDKLKSINAHNIRLFEIVKIYENILIKNELNIYPDTNTS</sequence>
<gene>
    <name evidence="1" type="ORF">Indivirus_3_39</name>
</gene>
<reference evidence="1" key="1">
    <citation type="journal article" date="2017" name="Science">
        <title>Giant viruses with an expanded complement of translation system components.</title>
        <authorList>
            <person name="Schulz F."/>
            <person name="Yutin N."/>
            <person name="Ivanova N.N."/>
            <person name="Ortega D.R."/>
            <person name="Lee T.K."/>
            <person name="Vierheilig J."/>
            <person name="Daims H."/>
            <person name="Horn M."/>
            <person name="Wagner M."/>
            <person name="Jensen G.J."/>
            <person name="Kyrpides N.C."/>
            <person name="Koonin E.V."/>
            <person name="Woyke T."/>
        </authorList>
    </citation>
    <scope>NUCLEOTIDE SEQUENCE</scope>
    <source>
        <strain evidence="1">ILV1</strain>
    </source>
</reference>
<evidence type="ECO:0000313" key="1">
    <source>
        <dbReference type="EMBL" id="ARF09790.1"/>
    </source>
</evidence>
<proteinExistence type="predicted"/>
<organism evidence="1">
    <name type="scientific">Indivirus ILV1</name>
    <dbReference type="NCBI Taxonomy" id="1977633"/>
    <lineage>
        <taxon>Viruses</taxon>
        <taxon>Varidnaviria</taxon>
        <taxon>Bamfordvirae</taxon>
        <taxon>Nucleocytoviricota</taxon>
        <taxon>Megaviricetes</taxon>
        <taxon>Imitervirales</taxon>
        <taxon>Mimiviridae</taxon>
        <taxon>Klosneuvirinae</taxon>
        <taxon>Indivirus</taxon>
    </lineage>
</organism>
<dbReference type="EMBL" id="KY684087">
    <property type="protein sequence ID" value="ARF09790.1"/>
    <property type="molecule type" value="Genomic_DNA"/>
</dbReference>
<accession>A0A1V0SDI8</accession>
<protein>
    <submittedName>
        <fullName evidence="1">Uncharacterized protein</fullName>
    </submittedName>
</protein>
<name>A0A1V0SDI8_9VIRU</name>